<dbReference type="AlphaFoldDB" id="A0A7D7RMX7"/>
<evidence type="ECO:0000256" key="1">
    <source>
        <dbReference type="SAM" id="Phobius"/>
    </source>
</evidence>
<dbReference type="Proteomes" id="UP000514716">
    <property type="component" value="Chromosome"/>
</dbReference>
<evidence type="ECO:0000313" key="2">
    <source>
        <dbReference type="EMBL" id="QMT17019.1"/>
    </source>
</evidence>
<dbReference type="RefSeq" id="WP_182091846.1">
    <property type="nucleotide sequence ID" value="NZ_CP101819.1"/>
</dbReference>
<protein>
    <submittedName>
        <fullName evidence="2">Uncharacterized protein</fullName>
    </submittedName>
</protein>
<dbReference type="EMBL" id="CP059540">
    <property type="protein sequence ID" value="QMT17019.1"/>
    <property type="molecule type" value="Genomic_DNA"/>
</dbReference>
<proteinExistence type="predicted"/>
<gene>
    <name evidence="2" type="ORF">H1Q58_13735</name>
</gene>
<dbReference type="KEGG" id="pdec:H1Q58_13735"/>
<keyword evidence="1" id="KW-0812">Transmembrane</keyword>
<name>A0A7D7RMX7_PLAMR</name>
<keyword evidence="3" id="KW-1185">Reference proteome</keyword>
<accession>A0A7D7RMX7</accession>
<keyword evidence="1" id="KW-1133">Transmembrane helix</keyword>
<feature type="transmembrane region" description="Helical" evidence="1">
    <location>
        <begin position="12"/>
        <end position="34"/>
    </location>
</feature>
<reference evidence="2 3" key="1">
    <citation type="submission" date="2020-07" db="EMBL/GenBank/DDBJ databases">
        <title>Screening of a cold-adapted Planococcus bacterium producing protease in traditional shrimp paste and protease identification by genome sequencing.</title>
        <authorList>
            <person name="Gao R."/>
            <person name="Leng W."/>
            <person name="Chu Q."/>
            <person name="Wu X."/>
            <person name="Liu H."/>
            <person name="Li X."/>
        </authorList>
    </citation>
    <scope>NUCLEOTIDE SEQUENCE [LARGE SCALE GENOMIC DNA]</scope>
    <source>
        <strain evidence="2 3">XJ11</strain>
    </source>
</reference>
<evidence type="ECO:0000313" key="3">
    <source>
        <dbReference type="Proteomes" id="UP000514716"/>
    </source>
</evidence>
<sequence length="52" mass="5787">MATKWKNDFWSVAAIAVAAICLVYCSSFILDFVIKSPEDLLATLRHLTKGDL</sequence>
<organism evidence="2 3">
    <name type="scientific">Planococcus maritimus</name>
    <dbReference type="NCBI Taxonomy" id="192421"/>
    <lineage>
        <taxon>Bacteria</taxon>
        <taxon>Bacillati</taxon>
        <taxon>Bacillota</taxon>
        <taxon>Bacilli</taxon>
        <taxon>Bacillales</taxon>
        <taxon>Caryophanaceae</taxon>
        <taxon>Planococcus</taxon>
    </lineage>
</organism>
<keyword evidence="1" id="KW-0472">Membrane</keyword>